<dbReference type="InterPro" id="IPR009401">
    <property type="entry name" value="Med13_C"/>
</dbReference>
<dbReference type="EMBL" id="FR905192">
    <property type="protein sequence ID" value="CDQ77004.1"/>
    <property type="molecule type" value="Genomic_DNA"/>
</dbReference>
<feature type="domain" description="Mediator complex subunit Med13 C-terminal" evidence="10">
    <location>
        <begin position="383"/>
        <end position="497"/>
    </location>
</feature>
<evidence type="ECO:0000256" key="8">
    <source>
        <dbReference type="RuleBase" id="RU364134"/>
    </source>
</evidence>
<dbReference type="Proteomes" id="UP000193380">
    <property type="component" value="Unassembled WGS sequence"/>
</dbReference>
<comment type="function">
    <text evidence="8">Component of the Mediator complex, a coactivator involved in regulated transcription of nearly all RNA polymerase II-dependent genes. Mediator functions as a bridge to convey information from gene-specific regulatory proteins to the basal RNA polymerase II transcription machinery. Mediator is recruited to promoters by direct interactions with regulatory proteins and serves as a scaffold for the assembly of a functional preinitiation complex with RNA polymerase II and the general transcription factors.</text>
</comment>
<dbReference type="PaxDb" id="8022-A0A060XI58"/>
<reference evidence="12" key="1">
    <citation type="journal article" date="2014" name="Nat. Commun.">
        <title>The rainbow trout genome provides novel insights into evolution after whole-genome duplication in vertebrates.</title>
        <authorList>
            <person name="Berthelot C."/>
            <person name="Brunet F."/>
            <person name="Chalopin D."/>
            <person name="Juanchich A."/>
            <person name="Bernard M."/>
            <person name="Noel B."/>
            <person name="Bento P."/>
            <person name="Da Silva C."/>
            <person name="Labadie K."/>
            <person name="Alberti A."/>
            <person name="Aury J.M."/>
            <person name="Louis A."/>
            <person name="Dehais P."/>
            <person name="Bardou P."/>
            <person name="Montfort J."/>
            <person name="Klopp C."/>
            <person name="Cabau C."/>
            <person name="Gaspin C."/>
            <person name="Thorgaard G.H."/>
            <person name="Boussaha M."/>
            <person name="Quillet E."/>
            <person name="Guyomard R."/>
            <person name="Galiana D."/>
            <person name="Bobe J."/>
            <person name="Volff J.N."/>
            <person name="Genet C."/>
            <person name="Wincker P."/>
            <person name="Jaillon O."/>
            <person name="Roest Crollius H."/>
            <person name="Guiguen Y."/>
        </authorList>
    </citation>
    <scope>NUCLEOTIDE SEQUENCE [LARGE SCALE GENOMIC DNA]</scope>
</reference>
<name>A0A060XI58_ONCMY</name>
<evidence type="ECO:0000256" key="5">
    <source>
        <dbReference type="ARBA" id="ARBA00023159"/>
    </source>
</evidence>
<evidence type="ECO:0000256" key="6">
    <source>
        <dbReference type="ARBA" id="ARBA00023163"/>
    </source>
</evidence>
<evidence type="ECO:0000256" key="2">
    <source>
        <dbReference type="ARBA" id="ARBA00009354"/>
    </source>
</evidence>
<evidence type="ECO:0000313" key="13">
    <source>
        <dbReference type="Proteomes" id="UP000193380"/>
    </source>
</evidence>
<comment type="subunit">
    <text evidence="8">Component of the Mediator complex.</text>
</comment>
<proteinExistence type="inferred from homology"/>
<dbReference type="PANTHER" id="PTHR48249:SF4">
    <property type="entry name" value="MEDIATOR OF RNA POLYMERASE II TRANSCRIPTION SUBUNIT 13"/>
    <property type="match status" value="1"/>
</dbReference>
<dbReference type="STRING" id="8022.A0A060XI58"/>
<feature type="domain" description="MID" evidence="11">
    <location>
        <begin position="48"/>
        <end position="347"/>
    </location>
</feature>
<dbReference type="PANTHER" id="PTHR48249">
    <property type="entry name" value="MEDIATOR OF RNA POLYMERASE II TRANSCRIPTION SUBUNIT 13"/>
    <property type="match status" value="1"/>
</dbReference>
<feature type="compositionally biased region" description="Low complexity" evidence="9">
    <location>
        <begin position="131"/>
        <end position="174"/>
    </location>
</feature>
<feature type="compositionally biased region" description="Polar residues" evidence="9">
    <location>
        <begin position="192"/>
        <end position="237"/>
    </location>
</feature>
<dbReference type="InterPro" id="IPR051139">
    <property type="entry name" value="Mediator_complx_sub13"/>
</dbReference>
<dbReference type="GO" id="GO:0016592">
    <property type="term" value="C:mediator complex"/>
    <property type="evidence" value="ECO:0007669"/>
    <property type="project" value="InterPro"/>
</dbReference>
<dbReference type="AlphaFoldDB" id="A0A060XI58"/>
<feature type="region of interest" description="Disordered" evidence="9">
    <location>
        <begin position="128"/>
        <end position="241"/>
    </location>
</feature>
<evidence type="ECO:0000256" key="9">
    <source>
        <dbReference type="SAM" id="MobiDB-lite"/>
    </source>
</evidence>
<keyword evidence="4 8" id="KW-0805">Transcription regulation</keyword>
<sequence>MHFAMINAVLFCSNIMTKSILQNTPPQSLIKYTFLRKLVRLPMIFSLQACRLGQHRPICKTHADGILRVGTAEGRNLAEQPLSDWFLKMASSNGNSEAFSKLKLYAQVCRHDLAPYLAGQSLDSSLLNQRSPTVASPQSSSSQSPCSTTTPSGPQSSTSSSTAQPTNSTPPSSTIGPQAVGGIGGVGMPSAKPSSYTPYGTSGLQGSVSQNGPQSGAQTTGETGPTANQPQATTEPVETTLERDKVGVPTDGESHAVTFPPAIVVYIVDPFSYEDGERDTHSSVWTLGLLRCYVEMLQFLPPHIRNSVSVQIIPCQYLLQPVRIEERHLYGQHLKSLAFSVFTQCRRPLPSNTNIKALTGFGPGLAIDMALRSSERPECLRLYTPPFILAPIKDKQTELGETFGEASQKYNVLFVGYCLSHDQRWLLASCTDQSGELLETCIISIDVPNRARRKKGSARRLGLQKLWEWCLGLVQVTSLPWRVVIGRLGRIGHGELRGMPHRDVCMPHREVCVCVCQVIVEARSSDSALHHSPWSNSPYTAWRCVLGHCPIDKTNDSPTKRKPDGMTYRCRMLL</sequence>
<reference evidence="12" key="2">
    <citation type="submission" date="2014-03" db="EMBL/GenBank/DDBJ databases">
        <authorList>
            <person name="Genoscope - CEA"/>
        </authorList>
    </citation>
    <scope>NUCLEOTIDE SEQUENCE</scope>
</reference>
<accession>A0A060XI58</accession>
<keyword evidence="3 8" id="KW-0678">Repressor</keyword>
<keyword evidence="5 8" id="KW-0010">Activator</keyword>
<dbReference type="GO" id="GO:0003713">
    <property type="term" value="F:transcription coactivator activity"/>
    <property type="evidence" value="ECO:0007669"/>
    <property type="project" value="TreeGrafter"/>
</dbReference>
<keyword evidence="6 8" id="KW-0804">Transcription</keyword>
<evidence type="ECO:0000259" key="10">
    <source>
        <dbReference type="Pfam" id="PF06333"/>
    </source>
</evidence>
<dbReference type="GO" id="GO:0045944">
    <property type="term" value="P:positive regulation of transcription by RNA polymerase II"/>
    <property type="evidence" value="ECO:0007669"/>
    <property type="project" value="TreeGrafter"/>
</dbReference>
<evidence type="ECO:0000256" key="3">
    <source>
        <dbReference type="ARBA" id="ARBA00022491"/>
    </source>
</evidence>
<keyword evidence="7 8" id="KW-0539">Nucleus</keyword>
<gene>
    <name evidence="12" type="ORF">GSONMT00004974001</name>
</gene>
<comment type="subcellular location">
    <subcellularLocation>
        <location evidence="1 8">Nucleus</location>
    </subcellularLocation>
</comment>
<evidence type="ECO:0000256" key="7">
    <source>
        <dbReference type="ARBA" id="ARBA00023242"/>
    </source>
</evidence>
<evidence type="ECO:0000256" key="1">
    <source>
        <dbReference type="ARBA" id="ARBA00004123"/>
    </source>
</evidence>
<comment type="similarity">
    <text evidence="2 8">Belongs to the Mediator complex subunit 13 family.</text>
</comment>
<dbReference type="Pfam" id="PF06333">
    <property type="entry name" value="Med13_C"/>
    <property type="match status" value="1"/>
</dbReference>
<organism evidence="12 13">
    <name type="scientific">Oncorhynchus mykiss</name>
    <name type="common">Rainbow trout</name>
    <name type="synonym">Salmo gairdneri</name>
    <dbReference type="NCBI Taxonomy" id="8022"/>
    <lineage>
        <taxon>Eukaryota</taxon>
        <taxon>Metazoa</taxon>
        <taxon>Chordata</taxon>
        <taxon>Craniata</taxon>
        <taxon>Vertebrata</taxon>
        <taxon>Euteleostomi</taxon>
        <taxon>Actinopterygii</taxon>
        <taxon>Neopterygii</taxon>
        <taxon>Teleostei</taxon>
        <taxon>Protacanthopterygii</taxon>
        <taxon>Salmoniformes</taxon>
        <taxon>Salmonidae</taxon>
        <taxon>Salmoninae</taxon>
        <taxon>Oncorhynchus</taxon>
    </lineage>
</organism>
<protein>
    <recommendedName>
        <fullName evidence="8">Mediator of RNA polymerase II transcription subunit 13</fullName>
    </recommendedName>
</protein>
<dbReference type="InterPro" id="IPR041285">
    <property type="entry name" value="MID_MedPIWI"/>
</dbReference>
<evidence type="ECO:0000256" key="4">
    <source>
        <dbReference type="ARBA" id="ARBA00023015"/>
    </source>
</evidence>
<dbReference type="Pfam" id="PF18296">
    <property type="entry name" value="MID_MedPIWI"/>
    <property type="match status" value="1"/>
</dbReference>
<evidence type="ECO:0000313" key="12">
    <source>
        <dbReference type="EMBL" id="CDQ77004.1"/>
    </source>
</evidence>
<evidence type="ECO:0000259" key="11">
    <source>
        <dbReference type="Pfam" id="PF18296"/>
    </source>
</evidence>